<evidence type="ECO:0008006" key="3">
    <source>
        <dbReference type="Google" id="ProtNLM"/>
    </source>
</evidence>
<keyword evidence="2" id="KW-1185">Reference proteome</keyword>
<dbReference type="RefSeq" id="WP_248436689.1">
    <property type="nucleotide sequence ID" value="NZ_CP096205.1"/>
</dbReference>
<proteinExistence type="predicted"/>
<evidence type="ECO:0000313" key="1">
    <source>
        <dbReference type="EMBL" id="UPQ80804.1"/>
    </source>
</evidence>
<dbReference type="Proteomes" id="UP000830583">
    <property type="component" value="Chromosome"/>
</dbReference>
<accession>A0ABY4KJS5</accession>
<evidence type="ECO:0000313" key="2">
    <source>
        <dbReference type="Proteomes" id="UP000830583"/>
    </source>
</evidence>
<gene>
    <name evidence="1" type="ORF">M0M57_08175</name>
</gene>
<protein>
    <recommendedName>
        <fullName evidence="3">HEPN AbiU2-like domain-containing protein</fullName>
    </recommendedName>
</protein>
<name>A0ABY4KJS5_9FLAO</name>
<reference evidence="1" key="1">
    <citation type="submission" date="2022-04" db="EMBL/GenBank/DDBJ databases">
        <title>Consumption of N2O by Flavobacterium azooxidireducens sp. nov. isolated from Decomposing Leaf Litter of Phragmites australis (Cav.).</title>
        <authorList>
            <person name="Behrendt U."/>
            <person name="Spanner T."/>
            <person name="Augustin J."/>
            <person name="Horn M.A."/>
            <person name="Kolb S."/>
            <person name="Ulrich A."/>
        </authorList>
    </citation>
    <scope>NUCLEOTIDE SEQUENCE</scope>
    <source>
        <strain evidence="1">IGB 4-14</strain>
    </source>
</reference>
<dbReference type="EMBL" id="CP096205">
    <property type="protein sequence ID" value="UPQ80804.1"/>
    <property type="molecule type" value="Genomic_DNA"/>
</dbReference>
<organism evidence="1 2">
    <name type="scientific">Flavobacterium azooxidireducens</name>
    <dbReference type="NCBI Taxonomy" id="1871076"/>
    <lineage>
        <taxon>Bacteria</taxon>
        <taxon>Pseudomonadati</taxon>
        <taxon>Bacteroidota</taxon>
        <taxon>Flavobacteriia</taxon>
        <taxon>Flavobacteriales</taxon>
        <taxon>Flavobacteriaceae</taxon>
        <taxon>Flavobacterium</taxon>
    </lineage>
</organism>
<sequence>MDKLLNITLTHEFYRCSKAFENFCHQAVYLKSNPSKKDRIDCYNSYVDFLSHLYEFYSSFINKELKNNKAETYKIHNLYNVKKQNEKHDIILNNELRKLLRNRKNRIVNGFADNLAKTIDFYNEKFPEKFAEHFRYMRNIRNHSDFRRASDNHGISLKDFFKLYHGYILIMYHETKWLWNVDIEKYEWNGIEEFAIEILK</sequence>